<keyword evidence="1" id="KW-1133">Transmembrane helix</keyword>
<keyword evidence="3" id="KW-1185">Reference proteome</keyword>
<dbReference type="EMBL" id="DUZY01000001">
    <property type="protein sequence ID" value="DAD18941.1"/>
    <property type="molecule type" value="Genomic_DNA"/>
</dbReference>
<keyword evidence="1" id="KW-0812">Transmembrane</keyword>
<evidence type="ECO:0000313" key="3">
    <source>
        <dbReference type="Proteomes" id="UP000607653"/>
    </source>
</evidence>
<dbReference type="GO" id="GO:0042500">
    <property type="term" value="F:aspartic endopeptidase activity, intramembrane cleaving"/>
    <property type="evidence" value="ECO:0007669"/>
    <property type="project" value="InterPro"/>
</dbReference>
<gene>
    <name evidence="2" type="ORF">HUJ06_020404</name>
</gene>
<dbReference type="InterPro" id="IPR007369">
    <property type="entry name" value="Peptidase_A22B_SPP"/>
</dbReference>
<reference evidence="2 3" key="1">
    <citation type="journal article" date="2020" name="Mol. Biol. Evol.">
        <title>Distinct Expression and Methylation Patterns for Genes with Different Fates following a Single Whole-Genome Duplication in Flowering Plants.</title>
        <authorList>
            <person name="Shi T."/>
            <person name="Rahmani R.S."/>
            <person name="Gugger P.F."/>
            <person name="Wang M."/>
            <person name="Li H."/>
            <person name="Zhang Y."/>
            <person name="Li Z."/>
            <person name="Wang Q."/>
            <person name="Van de Peer Y."/>
            <person name="Marchal K."/>
            <person name="Chen J."/>
        </authorList>
    </citation>
    <scope>NUCLEOTIDE SEQUENCE [LARGE SCALE GENOMIC DNA]</scope>
    <source>
        <tissue evidence="2">Leaf</tissue>
    </source>
</reference>
<organism evidence="2 3">
    <name type="scientific">Nelumbo nucifera</name>
    <name type="common">Sacred lotus</name>
    <dbReference type="NCBI Taxonomy" id="4432"/>
    <lineage>
        <taxon>Eukaryota</taxon>
        <taxon>Viridiplantae</taxon>
        <taxon>Streptophyta</taxon>
        <taxon>Embryophyta</taxon>
        <taxon>Tracheophyta</taxon>
        <taxon>Spermatophyta</taxon>
        <taxon>Magnoliopsida</taxon>
        <taxon>Proteales</taxon>
        <taxon>Nelumbonaceae</taxon>
        <taxon>Nelumbo</taxon>
    </lineage>
</organism>
<protein>
    <submittedName>
        <fullName evidence="2">Uncharacterized protein</fullName>
    </submittedName>
</protein>
<accession>A0A822XIH7</accession>
<evidence type="ECO:0000313" key="2">
    <source>
        <dbReference type="EMBL" id="DAD18941.1"/>
    </source>
</evidence>
<evidence type="ECO:0000256" key="1">
    <source>
        <dbReference type="SAM" id="Phobius"/>
    </source>
</evidence>
<feature type="transmembrane region" description="Helical" evidence="1">
    <location>
        <begin position="32"/>
        <end position="54"/>
    </location>
</feature>
<dbReference type="Pfam" id="PF04258">
    <property type="entry name" value="Peptidase_A22B"/>
    <property type="match status" value="1"/>
</dbReference>
<dbReference type="GO" id="GO:0016020">
    <property type="term" value="C:membrane"/>
    <property type="evidence" value="ECO:0007669"/>
    <property type="project" value="InterPro"/>
</dbReference>
<keyword evidence="1" id="KW-0472">Membrane</keyword>
<proteinExistence type="predicted"/>
<dbReference type="AlphaFoldDB" id="A0A822XIH7"/>
<feature type="transmembrane region" description="Helical" evidence="1">
    <location>
        <begin position="122"/>
        <end position="149"/>
    </location>
</feature>
<comment type="caution">
    <text evidence="2">The sequence shown here is derived from an EMBL/GenBank/DDBJ whole genome shotgun (WGS) entry which is preliminary data.</text>
</comment>
<dbReference type="Proteomes" id="UP000607653">
    <property type="component" value="Unassembled WGS sequence"/>
</dbReference>
<name>A0A822XIH7_NELNU</name>
<sequence>MKFFESLVLTRYIFRWFKHAGESFVKVPFFGAVSYLTIAVCPFCIAFAVVWAVYRRISFAWIGQDILVRGIDHLCILILSFCNTYSWSSHGNTEHISGIDKTYYFGKECKILLIYLLLKVEIYVYTIRIILFMALALNNIILSYIPLFLNSFLFRVLH</sequence>